<comment type="caution">
    <text evidence="2">The sequence shown here is derived from an EMBL/GenBank/DDBJ whole genome shotgun (WGS) entry which is preliminary data.</text>
</comment>
<dbReference type="OrthoDB" id="825790at2"/>
<feature type="transmembrane region" description="Helical" evidence="1">
    <location>
        <begin position="12"/>
        <end position="30"/>
    </location>
</feature>
<protein>
    <submittedName>
        <fullName evidence="2">Uncharacterized protein</fullName>
    </submittedName>
</protein>
<name>A0A5C7AHP4_9BACT</name>
<keyword evidence="1" id="KW-0472">Membrane</keyword>
<dbReference type="RefSeq" id="WP_146920292.1">
    <property type="nucleotide sequence ID" value="NZ_VORW01000020.1"/>
</dbReference>
<dbReference type="AlphaFoldDB" id="A0A5C7AHP4"/>
<evidence type="ECO:0000313" key="3">
    <source>
        <dbReference type="Proteomes" id="UP000321935"/>
    </source>
</evidence>
<gene>
    <name evidence="2" type="ORF">ESV85_18635</name>
</gene>
<evidence type="ECO:0000256" key="1">
    <source>
        <dbReference type="SAM" id="Phobius"/>
    </source>
</evidence>
<dbReference type="EMBL" id="VORW01000020">
    <property type="protein sequence ID" value="TXE04758.1"/>
    <property type="molecule type" value="Genomic_DNA"/>
</dbReference>
<proteinExistence type="predicted"/>
<organism evidence="2 3">
    <name type="scientific">Algoriphagus aquimarinus</name>
    <dbReference type="NCBI Taxonomy" id="237018"/>
    <lineage>
        <taxon>Bacteria</taxon>
        <taxon>Pseudomonadati</taxon>
        <taxon>Bacteroidota</taxon>
        <taxon>Cytophagia</taxon>
        <taxon>Cytophagales</taxon>
        <taxon>Cyclobacteriaceae</taxon>
        <taxon>Algoriphagus</taxon>
    </lineage>
</organism>
<keyword evidence="1" id="KW-0812">Transmembrane</keyword>
<evidence type="ECO:0000313" key="2">
    <source>
        <dbReference type="EMBL" id="TXE04758.1"/>
    </source>
</evidence>
<keyword evidence="1" id="KW-1133">Transmembrane helix</keyword>
<reference evidence="2 3" key="1">
    <citation type="submission" date="2019-08" db="EMBL/GenBank/DDBJ databases">
        <title>Genomes sequence of Algoriphagus aquimarinus ACAM450.</title>
        <authorList>
            <person name="Bowman J.P."/>
        </authorList>
    </citation>
    <scope>NUCLEOTIDE SEQUENCE [LARGE SCALE GENOMIC DNA]</scope>
    <source>
        <strain evidence="2 3">ACAM 450</strain>
    </source>
</reference>
<dbReference type="Proteomes" id="UP000321935">
    <property type="component" value="Unassembled WGS sequence"/>
</dbReference>
<accession>A0A5C7AHP4</accession>
<sequence>MLDTISWGEFLKGIGTVLILYYGVVFIRYFRSDVSSFLIKVSRREQPCSFGRSENGTGASAMQRVGDLLLEIDQEIIPKAQTKQELIEHLRSILLRSELPDDPHIRGILISHMLLASKVRHLEITQEELLDLLSKP</sequence>